<protein>
    <submittedName>
        <fullName evidence="10">Cobalt transporter ATP-binding subunit</fullName>
        <ecNumber evidence="10">3.4.22.-</ecNumber>
    </submittedName>
</protein>
<evidence type="ECO:0000313" key="11">
    <source>
        <dbReference type="Proteomes" id="UP000289952"/>
    </source>
</evidence>
<dbReference type="Gene3D" id="3.40.50.300">
    <property type="entry name" value="P-loop containing nucleotide triphosphate hydrolases"/>
    <property type="match status" value="1"/>
</dbReference>
<evidence type="ECO:0000256" key="5">
    <source>
        <dbReference type="ARBA" id="ARBA00022807"/>
    </source>
</evidence>
<dbReference type="GO" id="GO:0008234">
    <property type="term" value="F:cysteine-type peptidase activity"/>
    <property type="evidence" value="ECO:0007669"/>
    <property type="project" value="UniProtKB-KW"/>
</dbReference>
<dbReference type="RefSeq" id="WP_129621013.1">
    <property type="nucleotide sequence ID" value="NZ_LR214972.1"/>
</dbReference>
<evidence type="ECO:0000256" key="1">
    <source>
        <dbReference type="ARBA" id="ARBA00004651"/>
    </source>
</evidence>
<keyword evidence="10" id="KW-0378">Hydrolase</keyword>
<reference evidence="10 11" key="1">
    <citation type="submission" date="2019-01" db="EMBL/GenBank/DDBJ databases">
        <authorList>
            <consortium name="Pathogen Informatics"/>
        </authorList>
    </citation>
    <scope>NUCLEOTIDE SEQUENCE [LARGE SCALE GENOMIC DNA]</scope>
    <source>
        <strain evidence="10 11">NCTC10118</strain>
    </source>
</reference>
<dbReference type="PANTHER" id="PTHR19211:SF14">
    <property type="entry name" value="ATP-BINDING CASSETTE SUB-FAMILY F MEMBER 1"/>
    <property type="match status" value="1"/>
</dbReference>
<dbReference type="GO" id="GO:0006508">
    <property type="term" value="P:proteolysis"/>
    <property type="evidence" value="ECO:0007669"/>
    <property type="project" value="InterPro"/>
</dbReference>
<evidence type="ECO:0000256" key="2">
    <source>
        <dbReference type="ARBA" id="ARBA00005417"/>
    </source>
</evidence>
<keyword evidence="7 8" id="KW-0472">Membrane</keyword>
<dbReference type="Gene3D" id="1.20.1560.10">
    <property type="entry name" value="ABC transporter type 1, transmembrane domain"/>
    <property type="match status" value="1"/>
</dbReference>
<comment type="subcellular location">
    <subcellularLocation>
        <location evidence="1">Cell membrane</location>
        <topology evidence="1">Multi-pass membrane protein</topology>
    </subcellularLocation>
</comment>
<dbReference type="InterPro" id="IPR003439">
    <property type="entry name" value="ABC_transporter-like_ATP-bd"/>
</dbReference>
<dbReference type="GO" id="GO:0005524">
    <property type="term" value="F:ATP binding"/>
    <property type="evidence" value="ECO:0007669"/>
    <property type="project" value="UniProtKB-KW"/>
</dbReference>
<dbReference type="PANTHER" id="PTHR19211">
    <property type="entry name" value="ATP-BINDING TRANSPORT PROTEIN-RELATED"/>
    <property type="match status" value="1"/>
</dbReference>
<keyword evidence="6 8" id="KW-1133">Transmembrane helix</keyword>
<keyword evidence="5" id="KW-0645">Protease</keyword>
<evidence type="ECO:0000259" key="9">
    <source>
        <dbReference type="PROSITE" id="PS50990"/>
    </source>
</evidence>
<dbReference type="Pfam" id="PF03412">
    <property type="entry name" value="Peptidase_C39"/>
    <property type="match status" value="1"/>
</dbReference>
<dbReference type="Pfam" id="PF00005">
    <property type="entry name" value="ABC_tran"/>
    <property type="match status" value="1"/>
</dbReference>
<organism evidence="10 11">
    <name type="scientific">Mycoplasmopsis bovirhinis</name>
    <dbReference type="NCBI Taxonomy" id="29553"/>
    <lineage>
        <taxon>Bacteria</taxon>
        <taxon>Bacillati</taxon>
        <taxon>Mycoplasmatota</taxon>
        <taxon>Mycoplasmoidales</taxon>
        <taxon>Metamycoplasmataceae</taxon>
        <taxon>Mycoplasmopsis</taxon>
    </lineage>
</organism>
<dbReference type="SUPFAM" id="SSF52540">
    <property type="entry name" value="P-loop containing nucleoside triphosphate hydrolases"/>
    <property type="match status" value="1"/>
</dbReference>
<dbReference type="Proteomes" id="UP000289952">
    <property type="component" value="Chromosome"/>
</dbReference>
<keyword evidence="10" id="KW-0067">ATP-binding</keyword>
<feature type="transmembrane region" description="Helical" evidence="8">
    <location>
        <begin position="306"/>
        <end position="325"/>
    </location>
</feature>
<dbReference type="EMBL" id="LR214972">
    <property type="protein sequence ID" value="VEU62807.1"/>
    <property type="molecule type" value="Genomic_DNA"/>
</dbReference>
<dbReference type="NCBIfam" id="NF045998">
    <property type="entry name" value="cleave_ABC_plasm"/>
    <property type="match status" value="1"/>
</dbReference>
<dbReference type="Gene3D" id="3.90.70.10">
    <property type="entry name" value="Cysteine proteinases"/>
    <property type="match status" value="1"/>
</dbReference>
<evidence type="ECO:0000313" key="10">
    <source>
        <dbReference type="EMBL" id="VEU62807.1"/>
    </source>
</evidence>
<comment type="similarity">
    <text evidence="2">Belongs to the ABC transporter superfamily.</text>
</comment>
<feature type="transmembrane region" description="Helical" evidence="8">
    <location>
        <begin position="273"/>
        <end position="300"/>
    </location>
</feature>
<evidence type="ECO:0000256" key="8">
    <source>
        <dbReference type="SAM" id="Phobius"/>
    </source>
</evidence>
<evidence type="ECO:0000256" key="6">
    <source>
        <dbReference type="ARBA" id="ARBA00022989"/>
    </source>
</evidence>
<sequence>MLQNKKQISPWDCSLYVFREYLSIKKYQDIPLEELKFKANYNQEGISLEDYNSLLKEFGYYINAYNAPVDQISSLDSSELPFGAIISTGNYSHMVLILKKGKHKITYYDPGTGQKVQVSFKEFSKFSKNIYIEFIKQDKVVGQKQEQTLKEDISKNQTIFGLFQITKNKIILLIVLLFELGLYILIPWVNKRILNIIIPYKLKDELIFIAILILISFLFIYLIQTLSYQITRSYYYKYSYKQLFEILSKFQKENYCLLNNMPNIEIKNRLGNLFYVLNIQEVFLANFVVNCIGFVVSLLILRNINLVLLLVLFAFGILILIISYLKKLIYEKKFLKIQSNSYYLETKSDNFIKALKENQEDFLTRRILTNWYKDCKNFKDEILEFEITNNQINSFHNIVEISLHLFISMIGVLEVWNQRMEFVNFVYFLTSINLFIRPLKGFFNNFDSYIEYMQKIKTIEIFYKNPKIYLPVPKIQETIKSLQLSYAEFRYNQSKQAIINIGRLIFKDKVHIVGKNGKGKSTIAKLIAGILPLNKGEIFVNEKISYLFYNDQLKEQILYLNSDRTDLDLKVKDFLMINDQDGLLNLLNKSSFINTLNAVNLDLNYFLDNNINGLSKGQLAIVKILKLFLRDYDVIIFDEVFENLSFYVYSNLKNLLGEFLDKKLVVEISHSNRFVFDENYSEVNLDEIL</sequence>
<keyword evidence="10" id="KW-0547">Nucleotide-binding</keyword>
<dbReference type="GO" id="GO:0016887">
    <property type="term" value="F:ATP hydrolysis activity"/>
    <property type="evidence" value="ECO:0007669"/>
    <property type="project" value="InterPro"/>
</dbReference>
<keyword evidence="11" id="KW-1185">Reference proteome</keyword>
<evidence type="ECO:0000256" key="3">
    <source>
        <dbReference type="ARBA" id="ARBA00022692"/>
    </source>
</evidence>
<dbReference type="InterPro" id="IPR005074">
    <property type="entry name" value="Peptidase_C39"/>
</dbReference>
<keyword evidence="4" id="KW-0677">Repeat</keyword>
<keyword evidence="5" id="KW-0788">Thiol protease</keyword>
<proteinExistence type="inferred from homology"/>
<dbReference type="GO" id="GO:0005886">
    <property type="term" value="C:plasma membrane"/>
    <property type="evidence" value="ECO:0007669"/>
    <property type="project" value="UniProtKB-SubCell"/>
</dbReference>
<dbReference type="InterPro" id="IPR027417">
    <property type="entry name" value="P-loop_NTPase"/>
</dbReference>
<gene>
    <name evidence="10" type="primary">cbiO</name>
    <name evidence="10" type="ORF">NCTC10118_00143</name>
</gene>
<evidence type="ECO:0000256" key="4">
    <source>
        <dbReference type="ARBA" id="ARBA00022737"/>
    </source>
</evidence>
<dbReference type="EC" id="3.4.22.-" evidence="10"/>
<dbReference type="InterPro" id="IPR050611">
    <property type="entry name" value="ABCF"/>
</dbReference>
<accession>A0A449ACN5</accession>
<dbReference type="InterPro" id="IPR036640">
    <property type="entry name" value="ABC1_TM_sf"/>
</dbReference>
<evidence type="ECO:0000256" key="7">
    <source>
        <dbReference type="ARBA" id="ARBA00023136"/>
    </source>
</evidence>
<dbReference type="PROSITE" id="PS50990">
    <property type="entry name" value="PEPTIDASE_C39"/>
    <property type="match status" value="1"/>
</dbReference>
<feature type="transmembrane region" description="Helical" evidence="8">
    <location>
        <begin position="170"/>
        <end position="186"/>
    </location>
</feature>
<feature type="domain" description="Peptidase C39" evidence="9">
    <location>
        <begin position="7"/>
        <end position="134"/>
    </location>
</feature>
<feature type="transmembrane region" description="Helical" evidence="8">
    <location>
        <begin position="206"/>
        <end position="223"/>
    </location>
</feature>
<dbReference type="SUPFAM" id="SSF90123">
    <property type="entry name" value="ABC transporter transmembrane region"/>
    <property type="match status" value="1"/>
</dbReference>
<name>A0A449ACN5_9BACT</name>
<dbReference type="AlphaFoldDB" id="A0A449ACN5"/>
<keyword evidence="3 8" id="KW-0812">Transmembrane</keyword>
<dbReference type="OrthoDB" id="403954at2"/>